<feature type="region of interest" description="Disordered" evidence="1">
    <location>
        <begin position="1"/>
        <end position="59"/>
    </location>
</feature>
<reference evidence="3" key="1">
    <citation type="submission" date="2016-11" db="UniProtKB">
        <authorList>
            <consortium name="WormBaseParasite"/>
        </authorList>
    </citation>
    <scope>IDENTIFICATION</scope>
</reference>
<dbReference type="Proteomes" id="UP000095280">
    <property type="component" value="Unplaced"/>
</dbReference>
<protein>
    <submittedName>
        <fullName evidence="3">Uncharacterized protein</fullName>
    </submittedName>
</protein>
<keyword evidence="2" id="KW-1185">Reference proteome</keyword>
<dbReference type="WBParaSite" id="maker-uti_cns_0000675-snap-gene-1.10-mRNA-1">
    <property type="protein sequence ID" value="maker-uti_cns_0000675-snap-gene-1.10-mRNA-1"/>
    <property type="gene ID" value="maker-uti_cns_0000675-snap-gene-1.10"/>
</dbReference>
<organism evidence="2 3">
    <name type="scientific">Macrostomum lignano</name>
    <dbReference type="NCBI Taxonomy" id="282301"/>
    <lineage>
        <taxon>Eukaryota</taxon>
        <taxon>Metazoa</taxon>
        <taxon>Spiralia</taxon>
        <taxon>Lophotrochozoa</taxon>
        <taxon>Platyhelminthes</taxon>
        <taxon>Rhabditophora</taxon>
        <taxon>Macrostomorpha</taxon>
        <taxon>Macrostomida</taxon>
        <taxon>Macrostomidae</taxon>
        <taxon>Macrostomum</taxon>
    </lineage>
</organism>
<name>A0A1I8G3Z2_9PLAT</name>
<evidence type="ECO:0000313" key="2">
    <source>
        <dbReference type="Proteomes" id="UP000095280"/>
    </source>
</evidence>
<proteinExistence type="predicted"/>
<evidence type="ECO:0000313" key="3">
    <source>
        <dbReference type="WBParaSite" id="maker-uti_cns_0000675-snap-gene-1.10-mRNA-1"/>
    </source>
</evidence>
<accession>A0A1I8G3Z2</accession>
<feature type="compositionally biased region" description="Low complexity" evidence="1">
    <location>
        <begin position="22"/>
        <end position="59"/>
    </location>
</feature>
<evidence type="ECO:0000256" key="1">
    <source>
        <dbReference type="SAM" id="MobiDB-lite"/>
    </source>
</evidence>
<sequence length="59" mass="5649">MRTPASRTCTTQPLPATGHRWPSGSTTSARAASAIPPASSSGTSPSGPAPTTGSPTGAA</sequence>
<feature type="compositionally biased region" description="Polar residues" evidence="1">
    <location>
        <begin position="1"/>
        <end position="14"/>
    </location>
</feature>
<dbReference type="AlphaFoldDB" id="A0A1I8G3Z2"/>